<reference evidence="1" key="2">
    <citation type="submission" date="2021-12" db="EMBL/GenBank/DDBJ databases">
        <title>Resequencing data analysis of finger millet.</title>
        <authorList>
            <person name="Hatakeyama M."/>
            <person name="Aluri S."/>
            <person name="Balachadran M.T."/>
            <person name="Sivarajan S.R."/>
            <person name="Poveda L."/>
            <person name="Shimizu-Inatsugi R."/>
            <person name="Schlapbach R."/>
            <person name="Sreeman S.M."/>
            <person name="Shimizu K.K."/>
        </authorList>
    </citation>
    <scope>NUCLEOTIDE SEQUENCE</scope>
</reference>
<gene>
    <name evidence="1" type="primary">ga07612</name>
    <name evidence="1" type="ORF">PR202_ga07612</name>
</gene>
<protein>
    <submittedName>
        <fullName evidence="1">Uncharacterized protein</fullName>
    </submittedName>
</protein>
<dbReference type="PANTHER" id="PTHR36901:SF6">
    <property type="entry name" value="OS05G0150100 PROTEIN"/>
    <property type="match status" value="1"/>
</dbReference>
<dbReference type="AlphaFoldDB" id="A0AAV5C0D1"/>
<proteinExistence type="predicted"/>
<dbReference type="EMBL" id="BQKI01000003">
    <property type="protein sequence ID" value="GJM91253.1"/>
    <property type="molecule type" value="Genomic_DNA"/>
</dbReference>
<dbReference type="PANTHER" id="PTHR36901">
    <property type="entry name" value="F-BOX DOMAIN CONTAINING PROTEIN, EXPRESSED-RELATED"/>
    <property type="match status" value="1"/>
</dbReference>
<organism evidence="1 2">
    <name type="scientific">Eleusine coracana subsp. coracana</name>
    <dbReference type="NCBI Taxonomy" id="191504"/>
    <lineage>
        <taxon>Eukaryota</taxon>
        <taxon>Viridiplantae</taxon>
        <taxon>Streptophyta</taxon>
        <taxon>Embryophyta</taxon>
        <taxon>Tracheophyta</taxon>
        <taxon>Spermatophyta</taxon>
        <taxon>Magnoliopsida</taxon>
        <taxon>Liliopsida</taxon>
        <taxon>Poales</taxon>
        <taxon>Poaceae</taxon>
        <taxon>PACMAD clade</taxon>
        <taxon>Chloridoideae</taxon>
        <taxon>Cynodonteae</taxon>
        <taxon>Eleusininae</taxon>
        <taxon>Eleusine</taxon>
    </lineage>
</organism>
<dbReference type="Proteomes" id="UP001054889">
    <property type="component" value="Unassembled WGS sequence"/>
</dbReference>
<evidence type="ECO:0000313" key="1">
    <source>
        <dbReference type="EMBL" id="GJM91253.1"/>
    </source>
</evidence>
<comment type="caution">
    <text evidence="1">The sequence shown here is derived from an EMBL/GenBank/DDBJ whole genome shotgun (WGS) entry which is preliminary data.</text>
</comment>
<evidence type="ECO:0000313" key="2">
    <source>
        <dbReference type="Proteomes" id="UP001054889"/>
    </source>
</evidence>
<name>A0AAV5C0D1_ELECO</name>
<keyword evidence="2" id="KW-1185">Reference proteome</keyword>
<accession>A0AAV5C0D1</accession>
<sequence length="94" mass="10094">MPWSRPTVPGDPRYSVWLPRRLLQQKVDIGGPPAGLLFFRGTPRGWLALVGDAECPAPTLLVLWEPASGAEVPLLSLSVVAQVFLSGDPLASPH</sequence>
<reference evidence="1" key="1">
    <citation type="journal article" date="2018" name="DNA Res.">
        <title>Multiple hybrid de novo genome assembly of finger millet, an orphan allotetraploid crop.</title>
        <authorList>
            <person name="Hatakeyama M."/>
            <person name="Aluri S."/>
            <person name="Balachadran M.T."/>
            <person name="Sivarajan S.R."/>
            <person name="Patrignani A."/>
            <person name="Gruter S."/>
            <person name="Poveda L."/>
            <person name="Shimizu-Inatsugi R."/>
            <person name="Baeten J."/>
            <person name="Francoijs K.J."/>
            <person name="Nataraja K.N."/>
            <person name="Reddy Y.A.N."/>
            <person name="Phadnis S."/>
            <person name="Ravikumar R.L."/>
            <person name="Schlapbach R."/>
            <person name="Sreeman S.M."/>
            <person name="Shimizu K.K."/>
        </authorList>
    </citation>
    <scope>NUCLEOTIDE SEQUENCE</scope>
</reference>